<dbReference type="InterPro" id="IPR024412">
    <property type="entry name" value="Lsr2_dim_dom"/>
</dbReference>
<dbReference type="HOGENOM" id="CLU_139818_0_0_11"/>
<dbReference type="OrthoDB" id="4113332at2"/>
<evidence type="ECO:0000256" key="1">
    <source>
        <dbReference type="ARBA" id="ARBA00023125"/>
    </source>
</evidence>
<keyword evidence="1" id="KW-0238">DNA-binding</keyword>
<dbReference type="Gene3D" id="4.10.320.10">
    <property type="entry name" value="E3-binding domain"/>
    <property type="match status" value="1"/>
</dbReference>
<dbReference type="PATRIC" id="fig|33014.5.peg.3256"/>
<dbReference type="AlphaFoldDB" id="A0A0D5CN80"/>
<dbReference type="KEGG" id="cmh:VO01_15760"/>
<gene>
    <name evidence="5" type="ORF">VO01_15760</name>
</gene>
<dbReference type="InterPro" id="IPR036625">
    <property type="entry name" value="E3-bd_dom_sf"/>
</dbReference>
<keyword evidence="5" id="KW-0614">Plasmid</keyword>
<dbReference type="GO" id="GO:0016746">
    <property type="term" value="F:acyltransferase activity"/>
    <property type="evidence" value="ECO:0007669"/>
    <property type="project" value="InterPro"/>
</dbReference>
<protein>
    <recommendedName>
        <fullName evidence="7">Lsr2 family protein</fullName>
    </recommendedName>
</protein>
<organism evidence="5 6">
    <name type="scientific">Clavibacter michiganensis subsp. insidiosus</name>
    <dbReference type="NCBI Taxonomy" id="33014"/>
    <lineage>
        <taxon>Bacteria</taxon>
        <taxon>Bacillati</taxon>
        <taxon>Actinomycetota</taxon>
        <taxon>Actinomycetes</taxon>
        <taxon>Micrococcales</taxon>
        <taxon>Microbacteriaceae</taxon>
        <taxon>Clavibacter</taxon>
    </lineage>
</organism>
<feature type="domain" description="Lsr2 DNA-binding" evidence="4">
    <location>
        <begin position="80"/>
        <end position="113"/>
    </location>
</feature>
<evidence type="ECO:0000313" key="6">
    <source>
        <dbReference type="Proteomes" id="UP000032604"/>
    </source>
</evidence>
<dbReference type="Pfam" id="PF11774">
    <property type="entry name" value="Lsr2"/>
    <property type="match status" value="1"/>
</dbReference>
<geneLocation type="plasmid" evidence="5 6">
    <name>pCI2</name>
</geneLocation>
<dbReference type="GO" id="GO:0003677">
    <property type="term" value="F:DNA binding"/>
    <property type="evidence" value="ECO:0007669"/>
    <property type="project" value="UniProtKB-KW"/>
</dbReference>
<evidence type="ECO:0000256" key="2">
    <source>
        <dbReference type="SAM" id="MobiDB-lite"/>
    </source>
</evidence>
<proteinExistence type="predicted"/>
<dbReference type="EMBL" id="CP011045">
    <property type="protein sequence ID" value="AJW80695.1"/>
    <property type="molecule type" value="Genomic_DNA"/>
</dbReference>
<name>A0A0D5CN80_9MICO</name>
<dbReference type="InterPro" id="IPR055370">
    <property type="entry name" value="Lsr2_DNA-bd"/>
</dbReference>
<accession>A0A0D5CN80</accession>
<evidence type="ECO:0000259" key="3">
    <source>
        <dbReference type="Pfam" id="PF11774"/>
    </source>
</evidence>
<evidence type="ECO:0000259" key="4">
    <source>
        <dbReference type="Pfam" id="PF23359"/>
    </source>
</evidence>
<dbReference type="RefSeq" id="WP_045530914.1">
    <property type="nucleotide sequence ID" value="NZ_CP011045.1"/>
</dbReference>
<evidence type="ECO:0008006" key="7">
    <source>
        <dbReference type="Google" id="ProtNLM"/>
    </source>
</evidence>
<sequence>MAKKTTTQLVDDLDGTVLDEDGTTVSFSVDGTDYEIDLGAEHADELREAFAPYIAAGRKADRGRRGPAPRPLSKAATSGDAAERSEARDWLRDDGHKVGVRGRISAELMALFRNR</sequence>
<reference evidence="5 6" key="1">
    <citation type="journal article" date="2015" name="Genome Announc.">
        <title>Complete Genome Sequence of Clavibacter michiganensis subsp. insidiosus R1-1 Using PacBio Single-Molecule Real-Time Technology.</title>
        <authorList>
            <person name="Lu Y."/>
            <person name="Samac D.A."/>
            <person name="Glazebrook J."/>
            <person name="Ishimaru C.A."/>
        </authorList>
    </citation>
    <scope>NUCLEOTIDE SEQUENCE [LARGE SCALE GENOMIC DNA]</scope>
    <source>
        <strain evidence="5 6">R1-1</strain>
        <plasmid evidence="5 6">pCI2</plasmid>
    </source>
</reference>
<evidence type="ECO:0000313" key="5">
    <source>
        <dbReference type="EMBL" id="AJW80695.1"/>
    </source>
</evidence>
<feature type="domain" description="Lsr2 dimerization" evidence="3">
    <location>
        <begin position="1"/>
        <end position="60"/>
    </location>
</feature>
<dbReference type="InterPro" id="IPR042261">
    <property type="entry name" value="Lsr2-like_dimerization"/>
</dbReference>
<feature type="compositionally biased region" description="Basic and acidic residues" evidence="2">
    <location>
        <begin position="81"/>
        <end position="92"/>
    </location>
</feature>
<feature type="region of interest" description="Disordered" evidence="2">
    <location>
        <begin position="57"/>
        <end position="92"/>
    </location>
</feature>
<dbReference type="Gene3D" id="3.30.60.230">
    <property type="entry name" value="Lsr2, dimerization domain"/>
    <property type="match status" value="1"/>
</dbReference>
<dbReference type="Proteomes" id="UP000032604">
    <property type="component" value="Plasmid pCI2"/>
</dbReference>
<dbReference type="Pfam" id="PF23359">
    <property type="entry name" value="Lsr2_DNA-bd"/>
    <property type="match status" value="1"/>
</dbReference>